<comment type="function">
    <text evidence="7">Component of the Mediator complex, a coactivator involved in the regulated transcription of nearly all RNA polymerase II-dependent genes. Mediator functions as a bridge to convey information from gene-specific regulatory proteins to the basal RNA polymerase II transcription machinery. Mediator is recruited to promoters by direct interactions with regulatory proteins and serves as a scaffold for the assembly of a functional preinitiation complex with RNA polymerase II and the general transcription factors.</text>
</comment>
<dbReference type="GO" id="GO:0003712">
    <property type="term" value="F:transcription coregulator activity"/>
    <property type="evidence" value="ECO:0007669"/>
    <property type="project" value="InterPro"/>
</dbReference>
<evidence type="ECO:0000256" key="2">
    <source>
        <dbReference type="ARBA" id="ARBA00006210"/>
    </source>
</evidence>
<gene>
    <name evidence="10" type="ORF">GSTUAT00009188001</name>
</gene>
<keyword evidence="4 7" id="KW-0010">Activator</keyword>
<comment type="subcellular location">
    <subcellularLocation>
        <location evidence="1 7">Nucleus</location>
    </subcellularLocation>
</comment>
<comment type="similarity">
    <text evidence="2 7">Belongs to the Mediator complex subunit 1 family.</text>
</comment>
<dbReference type="AlphaFoldDB" id="A0A292PJ19"/>
<evidence type="ECO:0000256" key="7">
    <source>
        <dbReference type="RuleBase" id="RU364059"/>
    </source>
</evidence>
<protein>
    <recommendedName>
        <fullName evidence="7">Mediator of RNA polymerase II transcription subunit 1</fullName>
    </recommendedName>
    <alternativeName>
        <fullName evidence="7">Mediator complex subunit 1</fullName>
    </alternativeName>
</protein>
<evidence type="ECO:0000256" key="1">
    <source>
        <dbReference type="ARBA" id="ARBA00004123"/>
    </source>
</evidence>
<keyword evidence="6 7" id="KW-0539">Nucleus</keyword>
<sequence length="578" mass="63277">MTTPKMAGTTPNMGGAMSFSPALLGQSPSHLLSLKHRPSAFNSPDMAGLGGVPQISVPGDESKKKELGDILKLLATRPGRISEEGVERLLKRMGLDRIKEDVNGVVKMSLAAKIFLLDIDFEDNKIPRVELAFENTPGPSQELAPLAASILHANLSHPGMRAPLINPSLADFADNLERLTRADRLSHPPSLNCFTAITGLYRSLERIYNHEKESLEGGSIGAMCKGNGRPQMHVRKKVGLSIDYWREKRIHRGNEGEEDDNEEIWRVLVEVEEMPPDFTNMNPISPVRTSDHWVSDEIKKSIDDNLFGESEDMVTDWLEPPLDGILDMTDANTRPPSARFIARLDPPVVVPFQDEMQLFAGLMLSPPLSPSVNPLQAELFPDAPSASGVQRRLYIPNYDPEEEEGVRHEYKLHSLKPTLARPILEVPFSHPKELAGIFSILRQFAHVGALLKSCFSPVAGMIPKTEDSAVPSEGEELDLDAFLADGDDIVDGDARPVPVDISVTEGQSGALTLGVIFPQKTGRGVVGCNFEVGRNADVRVTELSADDGRLGLDANGLEWALAIGSDLGIIVEWLRRKS</sequence>
<organism evidence="10 11">
    <name type="scientific">Tuber aestivum</name>
    <name type="common">summer truffle</name>
    <dbReference type="NCBI Taxonomy" id="59557"/>
    <lineage>
        <taxon>Eukaryota</taxon>
        <taxon>Fungi</taxon>
        <taxon>Dikarya</taxon>
        <taxon>Ascomycota</taxon>
        <taxon>Pezizomycotina</taxon>
        <taxon>Pezizomycetes</taxon>
        <taxon>Pezizales</taxon>
        <taxon>Tuberaceae</taxon>
        <taxon>Tuber</taxon>
    </lineage>
</organism>
<keyword evidence="3 7" id="KW-0805">Transcription regulation</keyword>
<dbReference type="PANTHER" id="PTHR35041">
    <property type="entry name" value="MEDIATOR OF RNA POLYMERASE II TRANSCRIPTION SUBUNIT 1"/>
    <property type="match status" value="1"/>
</dbReference>
<evidence type="ECO:0000256" key="6">
    <source>
        <dbReference type="ARBA" id="ARBA00023242"/>
    </source>
</evidence>
<evidence type="ECO:0000256" key="4">
    <source>
        <dbReference type="ARBA" id="ARBA00023159"/>
    </source>
</evidence>
<dbReference type="InterPro" id="IPR019680">
    <property type="entry name" value="Mediator_Med1"/>
</dbReference>
<evidence type="ECO:0000313" key="10">
    <source>
        <dbReference type="EMBL" id="CUS06731.1"/>
    </source>
</evidence>
<evidence type="ECO:0000313" key="11">
    <source>
        <dbReference type="Proteomes" id="UP001412239"/>
    </source>
</evidence>
<keyword evidence="5 7" id="KW-0804">Transcription</keyword>
<reference evidence="10" key="1">
    <citation type="submission" date="2015-10" db="EMBL/GenBank/DDBJ databases">
        <authorList>
            <person name="Regsiter A."/>
            <person name="william w."/>
        </authorList>
    </citation>
    <scope>NUCLEOTIDE SEQUENCE</scope>
    <source>
        <strain evidence="10">Montdore</strain>
    </source>
</reference>
<dbReference type="Proteomes" id="UP001412239">
    <property type="component" value="Unassembled WGS sequence"/>
</dbReference>
<dbReference type="PANTHER" id="PTHR35041:SF4">
    <property type="entry name" value="MEDIATOR OF RNA POLYMERASE II TRANSCRIPTION SUBUNIT 1"/>
    <property type="match status" value="1"/>
</dbReference>
<evidence type="ECO:0000256" key="8">
    <source>
        <dbReference type="SAM" id="MobiDB-lite"/>
    </source>
</evidence>
<keyword evidence="11" id="KW-1185">Reference proteome</keyword>
<feature type="region of interest" description="Disordered" evidence="8">
    <location>
        <begin position="1"/>
        <end position="20"/>
    </location>
</feature>
<proteinExistence type="inferred from homology"/>
<evidence type="ECO:0000256" key="5">
    <source>
        <dbReference type="ARBA" id="ARBA00023163"/>
    </source>
</evidence>
<evidence type="ECO:0000259" key="9">
    <source>
        <dbReference type="Pfam" id="PF10744"/>
    </source>
</evidence>
<feature type="domain" description="Mediator complex subunit Med1" evidence="9">
    <location>
        <begin position="69"/>
        <end position="456"/>
    </location>
</feature>
<dbReference type="GO" id="GO:0045944">
    <property type="term" value="P:positive regulation of transcription by RNA polymerase II"/>
    <property type="evidence" value="ECO:0007669"/>
    <property type="project" value="UniProtKB-ARBA"/>
</dbReference>
<dbReference type="Pfam" id="PF10744">
    <property type="entry name" value="Med1"/>
    <property type="match status" value="1"/>
</dbReference>
<dbReference type="GO" id="GO:0016592">
    <property type="term" value="C:mediator complex"/>
    <property type="evidence" value="ECO:0007669"/>
    <property type="project" value="InterPro"/>
</dbReference>
<dbReference type="EMBL" id="LN891398">
    <property type="protein sequence ID" value="CUS06731.1"/>
    <property type="molecule type" value="Genomic_DNA"/>
</dbReference>
<evidence type="ECO:0000256" key="3">
    <source>
        <dbReference type="ARBA" id="ARBA00023015"/>
    </source>
</evidence>
<accession>A0A292PJ19</accession>
<name>A0A292PJ19_9PEZI</name>